<feature type="region of interest" description="Disordered" evidence="1">
    <location>
        <begin position="75"/>
        <end position="101"/>
    </location>
</feature>
<protein>
    <submittedName>
        <fullName evidence="2">Uncharacterized protein</fullName>
    </submittedName>
</protein>
<name>A0A9P8TN12_WICPI</name>
<proteinExistence type="predicted"/>
<organism evidence="2 3">
    <name type="scientific">Wickerhamomyces pijperi</name>
    <name type="common">Yeast</name>
    <name type="synonym">Pichia pijperi</name>
    <dbReference type="NCBI Taxonomy" id="599730"/>
    <lineage>
        <taxon>Eukaryota</taxon>
        <taxon>Fungi</taxon>
        <taxon>Dikarya</taxon>
        <taxon>Ascomycota</taxon>
        <taxon>Saccharomycotina</taxon>
        <taxon>Saccharomycetes</taxon>
        <taxon>Phaffomycetales</taxon>
        <taxon>Wickerhamomycetaceae</taxon>
        <taxon>Wickerhamomyces</taxon>
    </lineage>
</organism>
<evidence type="ECO:0000313" key="2">
    <source>
        <dbReference type="EMBL" id="KAH3685608.1"/>
    </source>
</evidence>
<evidence type="ECO:0000256" key="1">
    <source>
        <dbReference type="SAM" id="MobiDB-lite"/>
    </source>
</evidence>
<dbReference type="Proteomes" id="UP000774326">
    <property type="component" value="Unassembled WGS sequence"/>
</dbReference>
<reference evidence="2" key="2">
    <citation type="submission" date="2021-01" db="EMBL/GenBank/DDBJ databases">
        <authorList>
            <person name="Schikora-Tamarit M.A."/>
        </authorList>
    </citation>
    <scope>NUCLEOTIDE SEQUENCE</scope>
    <source>
        <strain evidence="2">CBS2887</strain>
    </source>
</reference>
<comment type="caution">
    <text evidence="2">The sequence shown here is derived from an EMBL/GenBank/DDBJ whole genome shotgun (WGS) entry which is preliminary data.</text>
</comment>
<accession>A0A9P8TN12</accession>
<dbReference type="AlphaFoldDB" id="A0A9P8TN12"/>
<gene>
    <name evidence="2" type="ORF">WICPIJ_003408</name>
</gene>
<dbReference type="EMBL" id="JAEUBG010001863">
    <property type="protein sequence ID" value="KAH3685608.1"/>
    <property type="molecule type" value="Genomic_DNA"/>
</dbReference>
<sequence>MGIFDNCSTALMGNSEVIITTAPLYWRSHFRKTTQGLRGLYVGKQKIDLSPASTVSVSSAQRNCQAYLTQYSKSLDNHHDLSPEEHTHDSNKLHRHPCYHR</sequence>
<evidence type="ECO:0000313" key="3">
    <source>
        <dbReference type="Proteomes" id="UP000774326"/>
    </source>
</evidence>
<keyword evidence="3" id="KW-1185">Reference proteome</keyword>
<reference evidence="2" key="1">
    <citation type="journal article" date="2021" name="Open Biol.">
        <title>Shared evolutionary footprints suggest mitochondrial oxidative damage underlies multiple complex I losses in fungi.</title>
        <authorList>
            <person name="Schikora-Tamarit M.A."/>
            <person name="Marcet-Houben M."/>
            <person name="Nosek J."/>
            <person name="Gabaldon T."/>
        </authorList>
    </citation>
    <scope>NUCLEOTIDE SEQUENCE</scope>
    <source>
        <strain evidence="2">CBS2887</strain>
    </source>
</reference>
<feature type="compositionally biased region" description="Basic and acidic residues" evidence="1">
    <location>
        <begin position="75"/>
        <end position="92"/>
    </location>
</feature>